<comment type="caution">
    <text evidence="1">The sequence shown here is derived from an EMBL/GenBank/DDBJ whole genome shotgun (WGS) entry which is preliminary data.</text>
</comment>
<reference evidence="1" key="1">
    <citation type="submission" date="2020-05" db="EMBL/GenBank/DDBJ databases">
        <title>Large-scale comparative analyses of tick genomes elucidate their genetic diversity and vector capacities.</title>
        <authorList>
            <person name="Jia N."/>
            <person name="Wang J."/>
            <person name="Shi W."/>
            <person name="Du L."/>
            <person name="Sun Y."/>
            <person name="Zhan W."/>
            <person name="Jiang J."/>
            <person name="Wang Q."/>
            <person name="Zhang B."/>
            <person name="Ji P."/>
            <person name="Sakyi L.B."/>
            <person name="Cui X."/>
            <person name="Yuan T."/>
            <person name="Jiang B."/>
            <person name="Yang W."/>
            <person name="Lam T.T.-Y."/>
            <person name="Chang Q."/>
            <person name="Ding S."/>
            <person name="Wang X."/>
            <person name="Zhu J."/>
            <person name="Ruan X."/>
            <person name="Zhao L."/>
            <person name="Wei J."/>
            <person name="Que T."/>
            <person name="Du C."/>
            <person name="Cheng J."/>
            <person name="Dai P."/>
            <person name="Han X."/>
            <person name="Huang E."/>
            <person name="Gao Y."/>
            <person name="Liu J."/>
            <person name="Shao H."/>
            <person name="Ye R."/>
            <person name="Li L."/>
            <person name="Wei W."/>
            <person name="Wang X."/>
            <person name="Wang C."/>
            <person name="Yang T."/>
            <person name="Huo Q."/>
            <person name="Li W."/>
            <person name="Guo W."/>
            <person name="Chen H."/>
            <person name="Zhou L."/>
            <person name="Ni X."/>
            <person name="Tian J."/>
            <person name="Zhou Y."/>
            <person name="Sheng Y."/>
            <person name="Liu T."/>
            <person name="Pan Y."/>
            <person name="Xia L."/>
            <person name="Li J."/>
            <person name="Zhao F."/>
            <person name="Cao W."/>
        </authorList>
    </citation>
    <scope>NUCLEOTIDE SEQUENCE</scope>
    <source>
        <strain evidence="1">Hyas-2018</strain>
    </source>
</reference>
<dbReference type="EMBL" id="CM023487">
    <property type="protein sequence ID" value="KAH6926439.1"/>
    <property type="molecule type" value="Genomic_DNA"/>
</dbReference>
<name>A0ACB7S0X9_HYAAI</name>
<gene>
    <name evidence="1" type="ORF">HPB50_018699</name>
</gene>
<keyword evidence="2" id="KW-1185">Reference proteome</keyword>
<dbReference type="Proteomes" id="UP000821845">
    <property type="component" value="Chromosome 7"/>
</dbReference>
<evidence type="ECO:0000313" key="2">
    <source>
        <dbReference type="Proteomes" id="UP000821845"/>
    </source>
</evidence>
<protein>
    <submittedName>
        <fullName evidence="1">Uncharacterized protein</fullName>
    </submittedName>
</protein>
<sequence>MLLSGRLEPFEGDRSAWPVYLEQVHVFFRANTPEEKHRDIFLASCGNCVFSLLPDLLKPATLHSMSLGELLTTLRSHFTPTPSTLMEWFHFNNRSHRERERRSGCLSLCCEG</sequence>
<organism evidence="1 2">
    <name type="scientific">Hyalomma asiaticum</name>
    <name type="common">Tick</name>
    <dbReference type="NCBI Taxonomy" id="266040"/>
    <lineage>
        <taxon>Eukaryota</taxon>
        <taxon>Metazoa</taxon>
        <taxon>Ecdysozoa</taxon>
        <taxon>Arthropoda</taxon>
        <taxon>Chelicerata</taxon>
        <taxon>Arachnida</taxon>
        <taxon>Acari</taxon>
        <taxon>Parasitiformes</taxon>
        <taxon>Ixodida</taxon>
        <taxon>Ixodoidea</taxon>
        <taxon>Ixodidae</taxon>
        <taxon>Hyalomminae</taxon>
        <taxon>Hyalomma</taxon>
    </lineage>
</organism>
<accession>A0ACB7S0X9</accession>
<proteinExistence type="predicted"/>
<evidence type="ECO:0000313" key="1">
    <source>
        <dbReference type="EMBL" id="KAH6926439.1"/>
    </source>
</evidence>